<proteinExistence type="inferred from homology"/>
<name>B6QD32_TALMQ</name>
<dbReference type="SUPFAM" id="SSF48264">
    <property type="entry name" value="Cytochrome P450"/>
    <property type="match status" value="1"/>
</dbReference>
<keyword evidence="11" id="KW-1185">Reference proteome</keyword>
<evidence type="ECO:0000256" key="6">
    <source>
        <dbReference type="ARBA" id="ARBA00023004"/>
    </source>
</evidence>
<keyword evidence="7 9" id="KW-0503">Monooxygenase</keyword>
<dbReference type="InterPro" id="IPR050121">
    <property type="entry name" value="Cytochrome_P450_monoxygenase"/>
</dbReference>
<dbReference type="PRINTS" id="PR00385">
    <property type="entry name" value="P450"/>
</dbReference>
<organism evidence="10 11">
    <name type="scientific">Talaromyces marneffei (strain ATCC 18224 / CBS 334.59 / QM 7333)</name>
    <name type="common">Penicillium marneffei</name>
    <dbReference type="NCBI Taxonomy" id="441960"/>
    <lineage>
        <taxon>Eukaryota</taxon>
        <taxon>Fungi</taxon>
        <taxon>Dikarya</taxon>
        <taxon>Ascomycota</taxon>
        <taxon>Pezizomycotina</taxon>
        <taxon>Eurotiomycetes</taxon>
        <taxon>Eurotiomycetidae</taxon>
        <taxon>Eurotiales</taxon>
        <taxon>Trichocomaceae</taxon>
        <taxon>Talaromyces</taxon>
        <taxon>Talaromyces sect. Talaromyces</taxon>
    </lineage>
</organism>
<dbReference type="GO" id="GO:0004497">
    <property type="term" value="F:monooxygenase activity"/>
    <property type="evidence" value="ECO:0007669"/>
    <property type="project" value="UniProtKB-KW"/>
</dbReference>
<dbReference type="InterPro" id="IPR001128">
    <property type="entry name" value="Cyt_P450"/>
</dbReference>
<dbReference type="InterPro" id="IPR017972">
    <property type="entry name" value="Cyt_P450_CS"/>
</dbReference>
<evidence type="ECO:0000256" key="7">
    <source>
        <dbReference type="ARBA" id="ARBA00023033"/>
    </source>
</evidence>
<accession>B6QD32</accession>
<comment type="similarity">
    <text evidence="2 9">Belongs to the cytochrome P450 family.</text>
</comment>
<dbReference type="Gene3D" id="1.10.630.10">
    <property type="entry name" value="Cytochrome P450"/>
    <property type="match status" value="1"/>
</dbReference>
<evidence type="ECO:0000256" key="5">
    <source>
        <dbReference type="ARBA" id="ARBA00023002"/>
    </source>
</evidence>
<dbReference type="Pfam" id="PF00067">
    <property type="entry name" value="p450"/>
    <property type="match status" value="1"/>
</dbReference>
<dbReference type="PANTHER" id="PTHR24305">
    <property type="entry name" value="CYTOCHROME P450"/>
    <property type="match status" value="1"/>
</dbReference>
<keyword evidence="6 8" id="KW-0408">Iron</keyword>
<dbReference type="Proteomes" id="UP000001294">
    <property type="component" value="Unassembled WGS sequence"/>
</dbReference>
<dbReference type="VEuPathDB" id="FungiDB:PMAA_087090"/>
<evidence type="ECO:0000256" key="3">
    <source>
        <dbReference type="ARBA" id="ARBA00022617"/>
    </source>
</evidence>
<gene>
    <name evidence="10" type="ORF">PMAA_087090</name>
</gene>
<dbReference type="HOGENOM" id="CLU_001570_14_11_1"/>
<sequence>MKGVSEGILRIILKKVSEIRGFAYLFQSEASKYLRRMVSFSTCSVDWGLSKMTTLYYCVPTVDCLPHEFFVLTETHYKLKELHDKYGNVVRTGPTSLVYRSPQAWTDIYGHRKSNRLRDEIASSRETLDIARWYNFTTFDLIGDLAFGELFNCLHDKTYHPWVEAVFVSTKVGVLRRPLNVYPFLVPVVNFFIPRRMAEMRENHLKMSAEKLRRRLAVKTDCPDFITNASILILGGSETTAGLLAALTYYMLSTPAAYKKLSDEIRGSFRSYEDIDFQGLRHFPYLNAALEESLRIYPPAPGTLPRIVPKGGAFIDGEFIPEGVSVSGAHYSAYHAECYFRDADSFSPDRWLDSRDTRFEKDCRGVLQPFSLGLRDCVGRNLAHAEMRLIAAKIIWSFDIVLEESSNGWNIQKSYTIWERKPLFVKLSLAQ</sequence>
<keyword evidence="3 8" id="KW-0349">Heme</keyword>
<evidence type="ECO:0000313" key="10">
    <source>
        <dbReference type="EMBL" id="EEA24730.1"/>
    </source>
</evidence>
<evidence type="ECO:0000256" key="1">
    <source>
        <dbReference type="ARBA" id="ARBA00001971"/>
    </source>
</evidence>
<dbReference type="PhylomeDB" id="B6QD32"/>
<keyword evidence="4 8" id="KW-0479">Metal-binding</keyword>
<evidence type="ECO:0000256" key="8">
    <source>
        <dbReference type="PIRSR" id="PIRSR602401-1"/>
    </source>
</evidence>
<dbReference type="GO" id="GO:0020037">
    <property type="term" value="F:heme binding"/>
    <property type="evidence" value="ECO:0007669"/>
    <property type="project" value="InterPro"/>
</dbReference>
<dbReference type="GO" id="GO:0005506">
    <property type="term" value="F:iron ion binding"/>
    <property type="evidence" value="ECO:0007669"/>
    <property type="project" value="InterPro"/>
</dbReference>
<dbReference type="STRING" id="441960.B6QD32"/>
<dbReference type="PRINTS" id="PR00463">
    <property type="entry name" value="EP450I"/>
</dbReference>
<dbReference type="GO" id="GO:0016705">
    <property type="term" value="F:oxidoreductase activity, acting on paired donors, with incorporation or reduction of molecular oxygen"/>
    <property type="evidence" value="ECO:0007669"/>
    <property type="project" value="InterPro"/>
</dbReference>
<dbReference type="CDD" id="cd11058">
    <property type="entry name" value="CYP60B-like"/>
    <property type="match status" value="1"/>
</dbReference>
<evidence type="ECO:0000313" key="11">
    <source>
        <dbReference type="Proteomes" id="UP000001294"/>
    </source>
</evidence>
<evidence type="ECO:0000256" key="2">
    <source>
        <dbReference type="ARBA" id="ARBA00010617"/>
    </source>
</evidence>
<evidence type="ECO:0000256" key="9">
    <source>
        <dbReference type="RuleBase" id="RU000461"/>
    </source>
</evidence>
<keyword evidence="5 9" id="KW-0560">Oxidoreductase</keyword>
<reference evidence="11" key="1">
    <citation type="journal article" date="2015" name="Genome Announc.">
        <title>Genome sequence of the AIDS-associated pathogen Penicillium marneffei (ATCC18224) and its near taxonomic relative Talaromyces stipitatus (ATCC10500).</title>
        <authorList>
            <person name="Nierman W.C."/>
            <person name="Fedorova-Abrams N.D."/>
            <person name="Andrianopoulos A."/>
        </authorList>
    </citation>
    <scope>NUCLEOTIDE SEQUENCE [LARGE SCALE GENOMIC DNA]</scope>
    <source>
        <strain evidence="11">ATCC 18224 / CBS 334.59 / QM 7333</strain>
    </source>
</reference>
<dbReference type="PROSITE" id="PS00086">
    <property type="entry name" value="CYTOCHROME_P450"/>
    <property type="match status" value="1"/>
</dbReference>
<dbReference type="EMBL" id="DS995901">
    <property type="protein sequence ID" value="EEA24730.1"/>
    <property type="molecule type" value="Genomic_DNA"/>
</dbReference>
<dbReference type="InterPro" id="IPR036396">
    <property type="entry name" value="Cyt_P450_sf"/>
</dbReference>
<protein>
    <submittedName>
        <fullName evidence="10">Benzoate 4-monooxygenase cytochrome P450, putative</fullName>
    </submittedName>
</protein>
<dbReference type="InterPro" id="IPR002401">
    <property type="entry name" value="Cyt_P450_E_grp-I"/>
</dbReference>
<dbReference type="AlphaFoldDB" id="B6QD32"/>
<feature type="binding site" description="axial binding residue" evidence="8">
    <location>
        <position position="377"/>
    </location>
    <ligand>
        <name>heme</name>
        <dbReference type="ChEBI" id="CHEBI:30413"/>
    </ligand>
    <ligandPart>
        <name>Fe</name>
        <dbReference type="ChEBI" id="CHEBI:18248"/>
    </ligandPart>
</feature>
<evidence type="ECO:0000256" key="4">
    <source>
        <dbReference type="ARBA" id="ARBA00022723"/>
    </source>
</evidence>
<dbReference type="PANTHER" id="PTHR24305:SF210">
    <property type="entry name" value="CYTOCHROME P450 MONOOXYGENASE ASQL-RELATED"/>
    <property type="match status" value="1"/>
</dbReference>
<comment type="cofactor">
    <cofactor evidence="1 8">
        <name>heme</name>
        <dbReference type="ChEBI" id="CHEBI:30413"/>
    </cofactor>
</comment>